<dbReference type="EMBL" id="JAESIY010000004">
    <property type="protein sequence ID" value="MBL3656179.1"/>
    <property type="molecule type" value="Genomic_DNA"/>
</dbReference>
<dbReference type="Proteomes" id="UP000659388">
    <property type="component" value="Unassembled WGS sequence"/>
</dbReference>
<evidence type="ECO:0000313" key="2">
    <source>
        <dbReference type="EMBL" id="MBL3656179.1"/>
    </source>
</evidence>
<organism evidence="2 3">
    <name type="scientific">Fulvivirga sediminis</name>
    <dbReference type="NCBI Taxonomy" id="2803949"/>
    <lineage>
        <taxon>Bacteria</taxon>
        <taxon>Pseudomonadati</taxon>
        <taxon>Bacteroidota</taxon>
        <taxon>Cytophagia</taxon>
        <taxon>Cytophagales</taxon>
        <taxon>Fulvivirgaceae</taxon>
        <taxon>Fulvivirga</taxon>
    </lineage>
</organism>
<evidence type="ECO:0000313" key="3">
    <source>
        <dbReference type="Proteomes" id="UP000659388"/>
    </source>
</evidence>
<proteinExistence type="predicted"/>
<reference evidence="2" key="1">
    <citation type="submission" date="2021-01" db="EMBL/GenBank/DDBJ databases">
        <title>Fulvivirga kasyanovii gen. nov., sp nov., a novel member of the phylum Bacteroidetes isolated from seawater in a mussel farm.</title>
        <authorList>
            <person name="Zhao L.-H."/>
            <person name="Wang Z.-J."/>
        </authorList>
    </citation>
    <scope>NUCLEOTIDE SEQUENCE</scope>
    <source>
        <strain evidence="2">2943</strain>
    </source>
</reference>
<keyword evidence="1" id="KW-0732">Signal</keyword>
<dbReference type="AlphaFoldDB" id="A0A937F8E7"/>
<dbReference type="InterPro" id="IPR021314">
    <property type="entry name" value="DUF2911"/>
</dbReference>
<evidence type="ECO:0000256" key="1">
    <source>
        <dbReference type="SAM" id="SignalP"/>
    </source>
</evidence>
<protein>
    <submittedName>
        <fullName evidence="2">DUF2911 domain-containing protein</fullName>
    </submittedName>
</protein>
<keyword evidence="3" id="KW-1185">Reference proteome</keyword>
<comment type="caution">
    <text evidence="2">The sequence shown here is derived from an EMBL/GenBank/DDBJ whole genome shotgun (WGS) entry which is preliminary data.</text>
</comment>
<dbReference type="Pfam" id="PF11138">
    <property type="entry name" value="DUF2911"/>
    <property type="match status" value="1"/>
</dbReference>
<gene>
    <name evidence="2" type="ORF">JL102_08560</name>
</gene>
<sequence length="168" mass="18473">MKRVVTVFIIMMLFSASALMAQKKMKSPAATAKGQVDGVNIEVKYHQPSAKGRKVMGGLVPYGEIWRTGANNATTISFDQDVKVEGKSLSKGTYSLFTIPGESEWTVIFNGNANQWGAYNYDKSQDVLRITVKPVAISSNVEAFTIEVEPSDVALSWENTKVKFKVSK</sequence>
<dbReference type="RefSeq" id="WP_202243972.1">
    <property type="nucleotide sequence ID" value="NZ_JAESIY010000004.1"/>
</dbReference>
<feature type="signal peptide" evidence="1">
    <location>
        <begin position="1"/>
        <end position="20"/>
    </location>
</feature>
<name>A0A937F8E7_9BACT</name>
<accession>A0A937F8E7</accession>
<feature type="chain" id="PRO_5037830876" evidence="1">
    <location>
        <begin position="21"/>
        <end position="168"/>
    </location>
</feature>